<name>A0AAD4DBL8_9FUNG</name>
<accession>A0AAD4DBL8</accession>
<sequence length="309" mass="36147">MSRQDARNRGNTFFSPTTSAPARTLGRSLLLDVSFTTRNHRSCQQDLARPTTTSTWKSIYVTTELLANPEPIHSCLDPFFSGDTKYKGLSRIDNMSATFMYGMSPFFTRTLHFEDTLLSRPVQTIDDHRPTRRILQEVDVLQLARIFREGNVGIEAFRAVSQQTSWVYSEPKDDAMKHRQILLRSLVHDMRPCPPQRPIACNKFFWFGHGDPIEIVKELEVENWIKWCRSYSCPSEDVAHQVKLRLQSDQIRRPIRAPKQTEEEERREEDEEWHKLLMLDKWLGDRLCEGTYRSYKLDPEEPMKPPESV</sequence>
<evidence type="ECO:0000313" key="3">
    <source>
        <dbReference type="Proteomes" id="UP001194580"/>
    </source>
</evidence>
<feature type="compositionally biased region" description="Polar residues" evidence="1">
    <location>
        <begin position="9"/>
        <end position="20"/>
    </location>
</feature>
<gene>
    <name evidence="2" type="ORF">BGZ95_010239</name>
</gene>
<dbReference type="EMBL" id="JAAAIL010000670">
    <property type="protein sequence ID" value="KAG0273970.1"/>
    <property type="molecule type" value="Genomic_DNA"/>
</dbReference>
<reference evidence="2" key="1">
    <citation type="journal article" date="2020" name="Fungal Divers.">
        <title>Resolving the Mortierellaceae phylogeny through synthesis of multi-gene phylogenetics and phylogenomics.</title>
        <authorList>
            <person name="Vandepol N."/>
            <person name="Liber J."/>
            <person name="Desiro A."/>
            <person name="Na H."/>
            <person name="Kennedy M."/>
            <person name="Barry K."/>
            <person name="Grigoriev I.V."/>
            <person name="Miller A.N."/>
            <person name="O'Donnell K."/>
            <person name="Stajich J.E."/>
            <person name="Bonito G."/>
        </authorList>
    </citation>
    <scope>NUCLEOTIDE SEQUENCE</scope>
    <source>
        <strain evidence="2">NRRL 28262</strain>
    </source>
</reference>
<feature type="region of interest" description="Disordered" evidence="1">
    <location>
        <begin position="1"/>
        <end position="20"/>
    </location>
</feature>
<proteinExistence type="predicted"/>
<feature type="region of interest" description="Disordered" evidence="1">
    <location>
        <begin position="253"/>
        <end position="272"/>
    </location>
</feature>
<keyword evidence="3" id="KW-1185">Reference proteome</keyword>
<evidence type="ECO:0000313" key="2">
    <source>
        <dbReference type="EMBL" id="KAG0273970.1"/>
    </source>
</evidence>
<dbReference type="Proteomes" id="UP001194580">
    <property type="component" value="Unassembled WGS sequence"/>
</dbReference>
<evidence type="ECO:0000256" key="1">
    <source>
        <dbReference type="SAM" id="MobiDB-lite"/>
    </source>
</evidence>
<organism evidence="2 3">
    <name type="scientific">Linnemannia exigua</name>
    <dbReference type="NCBI Taxonomy" id="604196"/>
    <lineage>
        <taxon>Eukaryota</taxon>
        <taxon>Fungi</taxon>
        <taxon>Fungi incertae sedis</taxon>
        <taxon>Mucoromycota</taxon>
        <taxon>Mortierellomycotina</taxon>
        <taxon>Mortierellomycetes</taxon>
        <taxon>Mortierellales</taxon>
        <taxon>Mortierellaceae</taxon>
        <taxon>Linnemannia</taxon>
    </lineage>
</organism>
<feature type="compositionally biased region" description="Acidic residues" evidence="1">
    <location>
        <begin position="262"/>
        <end position="271"/>
    </location>
</feature>
<comment type="caution">
    <text evidence="2">The sequence shown here is derived from an EMBL/GenBank/DDBJ whole genome shotgun (WGS) entry which is preliminary data.</text>
</comment>
<protein>
    <submittedName>
        <fullName evidence="2">Uncharacterized protein</fullName>
    </submittedName>
</protein>
<dbReference type="AlphaFoldDB" id="A0AAD4DBL8"/>